<evidence type="ECO:0000256" key="2">
    <source>
        <dbReference type="ARBA" id="ARBA00022475"/>
    </source>
</evidence>
<dbReference type="GO" id="GO:0016757">
    <property type="term" value="F:glycosyltransferase activity"/>
    <property type="evidence" value="ECO:0007669"/>
    <property type="project" value="UniProtKB-KW"/>
</dbReference>
<dbReference type="EMBL" id="JACVXA010000039">
    <property type="protein sequence ID" value="MBE3639133.1"/>
    <property type="molecule type" value="Genomic_DNA"/>
</dbReference>
<gene>
    <name evidence="7" type="ORF">ICN82_13080</name>
</gene>
<dbReference type="InterPro" id="IPR029044">
    <property type="entry name" value="Nucleotide-diphossugar_trans"/>
</dbReference>
<dbReference type="AlphaFoldDB" id="A0A8J7D094"/>
<dbReference type="RefSeq" id="WP_193183488.1">
    <property type="nucleotide sequence ID" value="NZ_JACVXA010000039.1"/>
</dbReference>
<feature type="domain" description="Glycosyltransferase 2-like" evidence="6">
    <location>
        <begin position="6"/>
        <end position="100"/>
    </location>
</feature>
<evidence type="ECO:0000256" key="3">
    <source>
        <dbReference type="ARBA" id="ARBA00022676"/>
    </source>
</evidence>
<comment type="subcellular location">
    <subcellularLocation>
        <location evidence="1">Cell membrane</location>
    </subcellularLocation>
</comment>
<evidence type="ECO:0000256" key="1">
    <source>
        <dbReference type="ARBA" id="ARBA00004236"/>
    </source>
</evidence>
<keyword evidence="4" id="KW-0808">Transferase</keyword>
<dbReference type="PANTHER" id="PTHR43646:SF2">
    <property type="entry name" value="GLYCOSYLTRANSFERASE 2-LIKE DOMAIN-CONTAINING PROTEIN"/>
    <property type="match status" value="1"/>
</dbReference>
<evidence type="ECO:0000313" key="7">
    <source>
        <dbReference type="EMBL" id="MBE3639133.1"/>
    </source>
</evidence>
<dbReference type="PANTHER" id="PTHR43646">
    <property type="entry name" value="GLYCOSYLTRANSFERASE"/>
    <property type="match status" value="1"/>
</dbReference>
<name>A0A8J7D094_9RHOB</name>
<keyword evidence="8" id="KW-1185">Reference proteome</keyword>
<evidence type="ECO:0000256" key="4">
    <source>
        <dbReference type="ARBA" id="ARBA00022679"/>
    </source>
</evidence>
<proteinExistence type="predicted"/>
<accession>A0A8J7D094</accession>
<organism evidence="7 8">
    <name type="scientific">Mangrovicoccus algicola</name>
    <dbReference type="NCBI Taxonomy" id="2771008"/>
    <lineage>
        <taxon>Bacteria</taxon>
        <taxon>Pseudomonadati</taxon>
        <taxon>Pseudomonadota</taxon>
        <taxon>Alphaproteobacteria</taxon>
        <taxon>Rhodobacterales</taxon>
        <taxon>Paracoccaceae</taxon>
        <taxon>Mangrovicoccus</taxon>
    </lineage>
</organism>
<protein>
    <submittedName>
        <fullName evidence="7">Glycosyltransferase</fullName>
    </submittedName>
</protein>
<keyword evidence="3" id="KW-0328">Glycosyltransferase</keyword>
<dbReference type="SUPFAM" id="SSF53448">
    <property type="entry name" value="Nucleotide-diphospho-sugar transferases"/>
    <property type="match status" value="1"/>
</dbReference>
<dbReference type="GO" id="GO:0005886">
    <property type="term" value="C:plasma membrane"/>
    <property type="evidence" value="ECO:0007669"/>
    <property type="project" value="UniProtKB-SubCell"/>
</dbReference>
<dbReference type="Gene3D" id="3.90.550.10">
    <property type="entry name" value="Spore Coat Polysaccharide Biosynthesis Protein SpsA, Chain A"/>
    <property type="match status" value="1"/>
</dbReference>
<keyword evidence="2" id="KW-1003">Cell membrane</keyword>
<dbReference type="Pfam" id="PF00535">
    <property type="entry name" value="Glycos_transf_2"/>
    <property type="match status" value="1"/>
</dbReference>
<reference evidence="7" key="1">
    <citation type="submission" date="2020-09" db="EMBL/GenBank/DDBJ databases">
        <title>A novel bacterium of genus Mangrovicoccus, isolated from South China Sea.</title>
        <authorList>
            <person name="Huang H."/>
            <person name="Mo K."/>
            <person name="Hu Y."/>
        </authorList>
    </citation>
    <scope>NUCLEOTIDE SEQUENCE</scope>
    <source>
        <strain evidence="7">HB182678</strain>
    </source>
</reference>
<comment type="caution">
    <text evidence="7">The sequence shown here is derived from an EMBL/GenBank/DDBJ whole genome shotgun (WGS) entry which is preliminary data.</text>
</comment>
<evidence type="ECO:0000313" key="8">
    <source>
        <dbReference type="Proteomes" id="UP000609121"/>
    </source>
</evidence>
<evidence type="ECO:0000259" key="6">
    <source>
        <dbReference type="Pfam" id="PF00535"/>
    </source>
</evidence>
<keyword evidence="5" id="KW-0472">Membrane</keyword>
<dbReference type="Proteomes" id="UP000609121">
    <property type="component" value="Unassembled WGS sequence"/>
</dbReference>
<sequence length="180" mass="18420">MAAPISVVIPTHDAVATLPGTLHSVLPGLTTGLIRELVFADDGTQAAIAEIADELGARLVRGPLAAGLAAAAGDWLLCLDADTHLGGDWCRGLARHMSGEAGQAGYFPVRPRRAGIGPVLAAARMNGQARLLGRPSAVQGLFLPRGLRAAAMPGGGLRDLARAPALRGRFRAMEGLAEPG</sequence>
<dbReference type="InterPro" id="IPR001173">
    <property type="entry name" value="Glyco_trans_2-like"/>
</dbReference>
<evidence type="ECO:0000256" key="5">
    <source>
        <dbReference type="ARBA" id="ARBA00023136"/>
    </source>
</evidence>